<dbReference type="InterPro" id="IPR035906">
    <property type="entry name" value="MetI-like_sf"/>
</dbReference>
<name>A0A0Q3I1R7_9HYPH</name>
<evidence type="ECO:0000256" key="5">
    <source>
        <dbReference type="ARBA" id="ARBA00022989"/>
    </source>
</evidence>
<dbReference type="STRING" id="53254.SAMN05660750_04752"/>
<feature type="transmembrane region" description="Helical" evidence="7">
    <location>
        <begin position="206"/>
        <end position="225"/>
    </location>
</feature>
<comment type="similarity">
    <text evidence="7">Belongs to the binding-protein-dependent transport system permease family.</text>
</comment>
<dbReference type="SUPFAM" id="SSF161098">
    <property type="entry name" value="MetI-like"/>
    <property type="match status" value="1"/>
</dbReference>
<dbReference type="InterPro" id="IPR051393">
    <property type="entry name" value="ABC_transporter_permease"/>
</dbReference>
<evidence type="ECO:0000256" key="4">
    <source>
        <dbReference type="ARBA" id="ARBA00022692"/>
    </source>
</evidence>
<dbReference type="Pfam" id="PF00528">
    <property type="entry name" value="BPD_transp_1"/>
    <property type="match status" value="1"/>
</dbReference>
<dbReference type="RefSeq" id="WP_055729997.1">
    <property type="nucleotide sequence ID" value="NZ_FUYX01000019.1"/>
</dbReference>
<evidence type="ECO:0000313" key="10">
    <source>
        <dbReference type="EMBL" id="SKC14543.1"/>
    </source>
</evidence>
<evidence type="ECO:0000313" key="9">
    <source>
        <dbReference type="EMBL" id="KQK28693.1"/>
    </source>
</evidence>
<dbReference type="EMBL" id="FUYX01000019">
    <property type="protein sequence ID" value="SKC14543.1"/>
    <property type="molecule type" value="Genomic_DNA"/>
</dbReference>
<comment type="subcellular location">
    <subcellularLocation>
        <location evidence="1 7">Cell membrane</location>
        <topology evidence="1 7">Multi-pass membrane protein</topology>
    </subcellularLocation>
</comment>
<evidence type="ECO:0000256" key="6">
    <source>
        <dbReference type="ARBA" id="ARBA00023136"/>
    </source>
</evidence>
<gene>
    <name evidence="9" type="ORF">ARD30_20955</name>
    <name evidence="10" type="ORF">SAMN05660750_04752</name>
</gene>
<dbReference type="EMBL" id="LMAR01000063">
    <property type="protein sequence ID" value="KQK28693.1"/>
    <property type="molecule type" value="Genomic_DNA"/>
</dbReference>
<feature type="transmembrane region" description="Helical" evidence="7">
    <location>
        <begin position="73"/>
        <end position="94"/>
    </location>
</feature>
<dbReference type="Proteomes" id="UP000051562">
    <property type="component" value="Unassembled WGS sequence"/>
</dbReference>
<organism evidence="9 11">
    <name type="scientific">Bosea thiooxidans</name>
    <dbReference type="NCBI Taxonomy" id="53254"/>
    <lineage>
        <taxon>Bacteria</taxon>
        <taxon>Pseudomonadati</taxon>
        <taxon>Pseudomonadota</taxon>
        <taxon>Alphaproteobacteria</taxon>
        <taxon>Hyphomicrobiales</taxon>
        <taxon>Boseaceae</taxon>
        <taxon>Bosea</taxon>
    </lineage>
</organism>
<feature type="transmembrane region" description="Helical" evidence="7">
    <location>
        <begin position="155"/>
        <end position="177"/>
    </location>
</feature>
<proteinExistence type="inferred from homology"/>
<feature type="transmembrane region" description="Helical" evidence="7">
    <location>
        <begin position="106"/>
        <end position="126"/>
    </location>
</feature>
<keyword evidence="4 7" id="KW-0812">Transmembrane</keyword>
<dbReference type="PANTHER" id="PTHR30193">
    <property type="entry name" value="ABC TRANSPORTER PERMEASE PROTEIN"/>
    <property type="match status" value="1"/>
</dbReference>
<evidence type="ECO:0000313" key="12">
    <source>
        <dbReference type="Proteomes" id="UP000190130"/>
    </source>
</evidence>
<feature type="domain" description="ABC transmembrane type-1" evidence="8">
    <location>
        <begin position="69"/>
        <end position="279"/>
    </location>
</feature>
<evidence type="ECO:0000313" key="11">
    <source>
        <dbReference type="Proteomes" id="UP000051562"/>
    </source>
</evidence>
<sequence length="292" mass="32894">MTNRATATIHGWLLLLPAMACLALFTHWPAVASFIESFYSTPKARRPARFIGLDNYQQMLADPIFWKALSNNLWFALGTIPTSIALALLMAVWVNDRIAGRTLVRMAFFTPTILPMIAVANIWLFFYTPQYGLLEQITGLFGARSTNWLGSQDTALYAITIVAIWKEAGFFMIFYLAALQAIPPSLGEAAAIEGASRWTFFRRIQFPLLMPTTLFVLINAVINAFRMVDHVFVMTRGGPDNATTLLLFYIYQVGFGFWDTAYAATLTCVLLALLALVAFVQYGWLERRTHYQ</sequence>
<keyword evidence="5 7" id="KW-1133">Transmembrane helix</keyword>
<dbReference type="OrthoDB" id="7939379at2"/>
<keyword evidence="2 7" id="KW-0813">Transport</keyword>
<evidence type="ECO:0000256" key="2">
    <source>
        <dbReference type="ARBA" id="ARBA00022448"/>
    </source>
</evidence>
<dbReference type="PANTHER" id="PTHR30193:SF37">
    <property type="entry name" value="INNER MEMBRANE ABC TRANSPORTER PERMEASE PROTEIN YCJO"/>
    <property type="match status" value="1"/>
</dbReference>
<reference evidence="9 11" key="1">
    <citation type="submission" date="2015-10" db="EMBL/GenBank/DDBJ databases">
        <title>Draft genome of Bosea thiooxidans.</title>
        <authorList>
            <person name="Wang X."/>
        </authorList>
    </citation>
    <scope>NUCLEOTIDE SEQUENCE [LARGE SCALE GENOMIC DNA]</scope>
    <source>
        <strain evidence="9 11">CGMCC 9174</strain>
    </source>
</reference>
<dbReference type="Gene3D" id="1.10.3720.10">
    <property type="entry name" value="MetI-like"/>
    <property type="match status" value="1"/>
</dbReference>
<dbReference type="AlphaFoldDB" id="A0A0Q3I1R7"/>
<keyword evidence="11" id="KW-1185">Reference proteome</keyword>
<dbReference type="Proteomes" id="UP000190130">
    <property type="component" value="Unassembled WGS sequence"/>
</dbReference>
<evidence type="ECO:0000256" key="3">
    <source>
        <dbReference type="ARBA" id="ARBA00022475"/>
    </source>
</evidence>
<evidence type="ECO:0000256" key="7">
    <source>
        <dbReference type="RuleBase" id="RU363032"/>
    </source>
</evidence>
<keyword evidence="3" id="KW-1003">Cell membrane</keyword>
<evidence type="ECO:0000259" key="8">
    <source>
        <dbReference type="PROSITE" id="PS50928"/>
    </source>
</evidence>
<protein>
    <submittedName>
        <fullName evidence="9">ABC transporter permease</fullName>
    </submittedName>
    <submittedName>
        <fullName evidence="10">sn-glycerol 3-phosphate transport system permease protein</fullName>
    </submittedName>
</protein>
<accession>A0A0Q3I1R7</accession>
<dbReference type="CDD" id="cd06261">
    <property type="entry name" value="TM_PBP2"/>
    <property type="match status" value="1"/>
</dbReference>
<evidence type="ECO:0000256" key="1">
    <source>
        <dbReference type="ARBA" id="ARBA00004651"/>
    </source>
</evidence>
<reference evidence="10 12" key="2">
    <citation type="submission" date="2017-02" db="EMBL/GenBank/DDBJ databases">
        <authorList>
            <person name="Peterson S.W."/>
        </authorList>
    </citation>
    <scope>NUCLEOTIDE SEQUENCE [LARGE SCALE GENOMIC DNA]</scope>
    <source>
        <strain evidence="10 12">DSM 9653</strain>
    </source>
</reference>
<dbReference type="PROSITE" id="PS50928">
    <property type="entry name" value="ABC_TM1"/>
    <property type="match status" value="1"/>
</dbReference>
<dbReference type="InterPro" id="IPR000515">
    <property type="entry name" value="MetI-like"/>
</dbReference>
<dbReference type="GO" id="GO:0055085">
    <property type="term" value="P:transmembrane transport"/>
    <property type="evidence" value="ECO:0007669"/>
    <property type="project" value="InterPro"/>
</dbReference>
<dbReference type="GO" id="GO:0005886">
    <property type="term" value="C:plasma membrane"/>
    <property type="evidence" value="ECO:0007669"/>
    <property type="project" value="UniProtKB-SubCell"/>
</dbReference>
<feature type="transmembrane region" description="Helical" evidence="7">
    <location>
        <begin position="261"/>
        <end position="285"/>
    </location>
</feature>
<keyword evidence="6 7" id="KW-0472">Membrane</keyword>